<organism evidence="6 7">
    <name type="scientific">Musa balbisiana</name>
    <name type="common">Banana</name>
    <dbReference type="NCBI Taxonomy" id="52838"/>
    <lineage>
        <taxon>Eukaryota</taxon>
        <taxon>Viridiplantae</taxon>
        <taxon>Streptophyta</taxon>
        <taxon>Embryophyta</taxon>
        <taxon>Tracheophyta</taxon>
        <taxon>Spermatophyta</taxon>
        <taxon>Magnoliopsida</taxon>
        <taxon>Liliopsida</taxon>
        <taxon>Zingiberales</taxon>
        <taxon>Musaceae</taxon>
        <taxon>Musa</taxon>
    </lineage>
</organism>
<evidence type="ECO:0000256" key="5">
    <source>
        <dbReference type="SAM" id="Phobius"/>
    </source>
</evidence>
<evidence type="ECO:0000256" key="3">
    <source>
        <dbReference type="ARBA" id="ARBA00022827"/>
    </source>
</evidence>
<proteinExistence type="inferred from homology"/>
<comment type="caution">
    <text evidence="6">The sequence shown here is derived from an EMBL/GenBank/DDBJ whole genome shotgun (WGS) entry which is preliminary data.</text>
</comment>
<sequence>MEKRGGHPLLRGGRRAEKGGYRHGFSAAQMRTLSAMCGAFVPTVPMKAACLGGGKDEVAELLVRRGQKEAVALVKLVLWVLATRLGTLVLCGSLSLSWRFPFINKFSDMPVEKREHILMKWNREKSFIFLRLVFVIVKVFCLYVFYSLTNEEDENRAWKAIGYNIPSEEKPHKSRGERPLEKGIIETMDKTDSSLRQSLIESRKAWRSPTTLGNTPIPSTVMLS</sequence>
<keyword evidence="4" id="KW-0560">Oxidoreductase</keyword>
<protein>
    <submittedName>
        <fullName evidence="6">Uncharacterized protein</fullName>
    </submittedName>
</protein>
<feature type="transmembrane region" description="Helical" evidence="5">
    <location>
        <begin position="128"/>
        <end position="146"/>
    </location>
</feature>
<evidence type="ECO:0000256" key="1">
    <source>
        <dbReference type="ARBA" id="ARBA00010790"/>
    </source>
</evidence>
<keyword evidence="5" id="KW-0472">Membrane</keyword>
<evidence type="ECO:0000256" key="4">
    <source>
        <dbReference type="ARBA" id="ARBA00023002"/>
    </source>
</evidence>
<keyword evidence="5" id="KW-1133">Transmembrane helix</keyword>
<dbReference type="AlphaFoldDB" id="A0A4S8J5R1"/>
<feature type="transmembrane region" description="Helical" evidence="5">
    <location>
        <begin position="76"/>
        <end position="96"/>
    </location>
</feature>
<reference evidence="6 7" key="1">
    <citation type="journal article" date="2019" name="Nat. Plants">
        <title>Genome sequencing of Musa balbisiana reveals subgenome evolution and function divergence in polyploid bananas.</title>
        <authorList>
            <person name="Yao X."/>
        </authorList>
    </citation>
    <scope>NUCLEOTIDE SEQUENCE [LARGE SCALE GENOMIC DNA]</scope>
    <source>
        <strain evidence="7">cv. DH-PKW</strain>
        <tissue evidence="6">Leaves</tissue>
    </source>
</reference>
<dbReference type="PANTHER" id="PTHR46056">
    <property type="entry name" value="LONG-CHAIN-ALCOHOL OXIDASE"/>
    <property type="match status" value="1"/>
</dbReference>
<dbReference type="PANTHER" id="PTHR46056:SF12">
    <property type="entry name" value="LONG-CHAIN-ALCOHOL OXIDASE"/>
    <property type="match status" value="1"/>
</dbReference>
<evidence type="ECO:0000313" key="6">
    <source>
        <dbReference type="EMBL" id="THU56735.1"/>
    </source>
</evidence>
<dbReference type="STRING" id="52838.A0A4S8J5R1"/>
<dbReference type="EMBL" id="PYDT01000007">
    <property type="protein sequence ID" value="THU56735.1"/>
    <property type="molecule type" value="Genomic_DNA"/>
</dbReference>
<keyword evidence="7" id="KW-1185">Reference proteome</keyword>
<dbReference type="GO" id="GO:0016491">
    <property type="term" value="F:oxidoreductase activity"/>
    <property type="evidence" value="ECO:0007669"/>
    <property type="project" value="UniProtKB-KW"/>
</dbReference>
<keyword evidence="3" id="KW-0274">FAD</keyword>
<name>A0A4S8J5R1_MUSBA</name>
<keyword evidence="5" id="KW-0812">Transmembrane</keyword>
<evidence type="ECO:0000256" key="2">
    <source>
        <dbReference type="ARBA" id="ARBA00022630"/>
    </source>
</evidence>
<gene>
    <name evidence="6" type="ORF">C4D60_Mb11t20330</name>
</gene>
<dbReference type="Proteomes" id="UP000317650">
    <property type="component" value="Chromosome 11"/>
</dbReference>
<keyword evidence="2" id="KW-0285">Flavoprotein</keyword>
<accession>A0A4S8J5R1</accession>
<comment type="similarity">
    <text evidence="1">Belongs to the GMC oxidoreductase family.</text>
</comment>
<evidence type="ECO:0000313" key="7">
    <source>
        <dbReference type="Proteomes" id="UP000317650"/>
    </source>
</evidence>